<protein>
    <submittedName>
        <fullName evidence="4">4-oxalocrotonate tautomerase family protein</fullName>
    </submittedName>
</protein>
<feature type="domain" description="4-oxalocrotonate tautomerase-like" evidence="3">
    <location>
        <begin position="3"/>
        <end position="59"/>
    </location>
</feature>
<sequence length="62" mass="6784">MPIVTVQQGPRSVELKRELVAKITDAFVDALKVPADSVQVWIQETPPESWAVAGRLIADKAN</sequence>
<evidence type="ECO:0000313" key="5">
    <source>
        <dbReference type="Proteomes" id="UP000675781"/>
    </source>
</evidence>
<reference evidence="4" key="1">
    <citation type="submission" date="2021-04" db="EMBL/GenBank/DDBJ databases">
        <title>Genome based classification of Actinospica acidithermotolerans sp. nov., an actinobacterium isolated from an Indonesian hot spring.</title>
        <authorList>
            <person name="Kusuma A.B."/>
            <person name="Putra K.E."/>
            <person name="Nafisah S."/>
            <person name="Loh J."/>
            <person name="Nouioui I."/>
            <person name="Goodfellow M."/>
        </authorList>
    </citation>
    <scope>NUCLEOTIDE SEQUENCE</scope>
    <source>
        <strain evidence="4">CSCA 57</strain>
    </source>
</reference>
<proteinExistence type="inferred from homology"/>
<dbReference type="Gene3D" id="3.30.429.10">
    <property type="entry name" value="Macrophage Migration Inhibitory Factor"/>
    <property type="match status" value="1"/>
</dbReference>
<comment type="similarity">
    <text evidence="1">Belongs to the 4-oxalocrotonate tautomerase family.</text>
</comment>
<evidence type="ECO:0000256" key="1">
    <source>
        <dbReference type="ARBA" id="ARBA00006723"/>
    </source>
</evidence>
<organism evidence="4 5">
    <name type="scientific">Actinospica durhamensis</name>
    <dbReference type="NCBI Taxonomy" id="1508375"/>
    <lineage>
        <taxon>Bacteria</taxon>
        <taxon>Bacillati</taxon>
        <taxon>Actinomycetota</taxon>
        <taxon>Actinomycetes</taxon>
        <taxon>Catenulisporales</taxon>
        <taxon>Actinospicaceae</taxon>
        <taxon>Actinospica</taxon>
    </lineage>
</organism>
<dbReference type="EMBL" id="JAGSOG010000168">
    <property type="protein sequence ID" value="MBR7836889.1"/>
    <property type="molecule type" value="Genomic_DNA"/>
</dbReference>
<comment type="caution">
    <text evidence="4">The sequence shown here is derived from an EMBL/GenBank/DDBJ whole genome shotgun (WGS) entry which is preliminary data.</text>
</comment>
<dbReference type="PANTHER" id="PTHR35530">
    <property type="entry name" value="TAUTOMERASE-RELATED"/>
    <property type="match status" value="1"/>
</dbReference>
<gene>
    <name evidence="4" type="ORF">KDL01_26665</name>
</gene>
<dbReference type="Proteomes" id="UP000675781">
    <property type="component" value="Unassembled WGS sequence"/>
</dbReference>
<dbReference type="PANTHER" id="PTHR35530:SF2">
    <property type="entry name" value="BSL4019 PROTEIN"/>
    <property type="match status" value="1"/>
</dbReference>
<dbReference type="NCBIfam" id="NF041920">
    <property type="entry name" value="DmpI"/>
    <property type="match status" value="1"/>
</dbReference>
<keyword evidence="2" id="KW-0413">Isomerase</keyword>
<name>A0A941EXM4_9ACTN</name>
<dbReference type="Pfam" id="PF01361">
    <property type="entry name" value="Tautomerase"/>
    <property type="match status" value="1"/>
</dbReference>
<evidence type="ECO:0000256" key="2">
    <source>
        <dbReference type="ARBA" id="ARBA00023235"/>
    </source>
</evidence>
<dbReference type="RefSeq" id="WP_212531361.1">
    <property type="nucleotide sequence ID" value="NZ_JAGSOG010000168.1"/>
</dbReference>
<evidence type="ECO:0000259" key="3">
    <source>
        <dbReference type="Pfam" id="PF01361"/>
    </source>
</evidence>
<keyword evidence="5" id="KW-1185">Reference proteome</keyword>
<accession>A0A941EXM4</accession>
<dbReference type="GO" id="GO:0016853">
    <property type="term" value="F:isomerase activity"/>
    <property type="evidence" value="ECO:0007669"/>
    <property type="project" value="UniProtKB-KW"/>
</dbReference>
<dbReference type="InterPro" id="IPR014347">
    <property type="entry name" value="Tautomerase/MIF_sf"/>
</dbReference>
<dbReference type="InterPro" id="IPR004370">
    <property type="entry name" value="4-OT-like_dom"/>
</dbReference>
<dbReference type="AlphaFoldDB" id="A0A941EXM4"/>
<dbReference type="SUPFAM" id="SSF55331">
    <property type="entry name" value="Tautomerase/MIF"/>
    <property type="match status" value="1"/>
</dbReference>
<evidence type="ECO:0000313" key="4">
    <source>
        <dbReference type="EMBL" id="MBR7836889.1"/>
    </source>
</evidence>